<sequence>MVDIRPSNNIQLHSLYLEPIPSQLPASSYHTPEKWLAEQITPVTSVLLVGQEKIIVASSSVTLSAVGVASDAGKKGPTTPVPIVIKRNCKKQQGRRKSKKRKTRRGGSVRRKTRRRTKAMGTATKRCVARL</sequence>
<dbReference type="EMBL" id="KE145353">
    <property type="protein sequence ID" value="EPE35817.1"/>
    <property type="molecule type" value="Genomic_DNA"/>
</dbReference>
<dbReference type="RefSeq" id="XP_008076635.1">
    <property type="nucleotide sequence ID" value="XM_008078444.1"/>
</dbReference>
<feature type="compositionally biased region" description="Basic residues" evidence="1">
    <location>
        <begin position="87"/>
        <end position="118"/>
    </location>
</feature>
<evidence type="ECO:0000256" key="1">
    <source>
        <dbReference type="SAM" id="MobiDB-lite"/>
    </source>
</evidence>
<gene>
    <name evidence="2" type="ORF">GLAREA_05155</name>
</gene>
<name>S3DBL6_GLAL2</name>
<keyword evidence="3" id="KW-1185">Reference proteome</keyword>
<dbReference type="KEGG" id="glz:GLAREA_05155"/>
<dbReference type="Proteomes" id="UP000016922">
    <property type="component" value="Unassembled WGS sequence"/>
</dbReference>
<dbReference type="AlphaFoldDB" id="S3DBL6"/>
<evidence type="ECO:0000313" key="2">
    <source>
        <dbReference type="EMBL" id="EPE35817.1"/>
    </source>
</evidence>
<evidence type="ECO:0000313" key="3">
    <source>
        <dbReference type="Proteomes" id="UP000016922"/>
    </source>
</evidence>
<accession>S3DBL6</accession>
<proteinExistence type="predicted"/>
<reference evidence="2 3" key="1">
    <citation type="journal article" date="2013" name="BMC Genomics">
        <title>Genomics-driven discovery of the pneumocandin biosynthetic gene cluster in the fungus Glarea lozoyensis.</title>
        <authorList>
            <person name="Chen L."/>
            <person name="Yue Q."/>
            <person name="Zhang X."/>
            <person name="Xiang M."/>
            <person name="Wang C."/>
            <person name="Li S."/>
            <person name="Che Y."/>
            <person name="Ortiz-Lopez F.J."/>
            <person name="Bills G.F."/>
            <person name="Liu X."/>
            <person name="An Z."/>
        </authorList>
    </citation>
    <scope>NUCLEOTIDE SEQUENCE [LARGE SCALE GENOMIC DNA]</scope>
    <source>
        <strain evidence="3">ATCC 20868 / MF5171</strain>
    </source>
</reference>
<feature type="region of interest" description="Disordered" evidence="1">
    <location>
        <begin position="68"/>
        <end position="124"/>
    </location>
</feature>
<dbReference type="GeneID" id="19464209"/>
<protein>
    <submittedName>
        <fullName evidence="2">Uncharacterized protein</fullName>
    </submittedName>
</protein>
<dbReference type="HOGENOM" id="CLU_1927818_0_0_1"/>
<organism evidence="2 3">
    <name type="scientific">Glarea lozoyensis (strain ATCC 20868 / MF5171)</name>
    <dbReference type="NCBI Taxonomy" id="1116229"/>
    <lineage>
        <taxon>Eukaryota</taxon>
        <taxon>Fungi</taxon>
        <taxon>Dikarya</taxon>
        <taxon>Ascomycota</taxon>
        <taxon>Pezizomycotina</taxon>
        <taxon>Leotiomycetes</taxon>
        <taxon>Helotiales</taxon>
        <taxon>Helotiaceae</taxon>
        <taxon>Glarea</taxon>
    </lineage>
</organism>